<evidence type="ECO:0000313" key="1">
    <source>
        <dbReference type="EMBL" id="ELA09173.1"/>
    </source>
</evidence>
<comment type="caution">
    <text evidence="1">The sequence shown here is derived from an EMBL/GenBank/DDBJ whole genome shotgun (WGS) entry which is preliminary data.</text>
</comment>
<reference evidence="1 2" key="1">
    <citation type="journal article" date="2013" name="Genome Announc.">
        <title>Genome Sequence of Moraxella macacae 0408225, a Novel Bacterial Species Isolated from a Cynomolgus Macaque with Epistaxis.</title>
        <authorList>
            <person name="Ladner J.T."/>
            <person name="Whitehouse C.A."/>
            <person name="Koroleva G.I."/>
            <person name="Palacios G.F."/>
        </authorList>
    </citation>
    <scope>NUCLEOTIDE SEQUENCE [LARGE SCALE GENOMIC DNA]</scope>
    <source>
        <strain evidence="1 2">0408225</strain>
    </source>
</reference>
<proteinExistence type="predicted"/>
<evidence type="ECO:0000313" key="2">
    <source>
        <dbReference type="Proteomes" id="UP000023795"/>
    </source>
</evidence>
<accession>L2F9N2</accession>
<organism evidence="1 2">
    <name type="scientific">Moraxella macacae 0408225</name>
    <dbReference type="NCBI Taxonomy" id="1230338"/>
    <lineage>
        <taxon>Bacteria</taxon>
        <taxon>Pseudomonadati</taxon>
        <taxon>Pseudomonadota</taxon>
        <taxon>Gammaproteobacteria</taxon>
        <taxon>Moraxellales</taxon>
        <taxon>Moraxellaceae</taxon>
        <taxon>Moraxella</taxon>
    </lineage>
</organism>
<dbReference type="Proteomes" id="UP000023795">
    <property type="component" value="Unassembled WGS sequence"/>
</dbReference>
<dbReference type="EMBL" id="ANIN01000001">
    <property type="protein sequence ID" value="ELA09173.1"/>
    <property type="molecule type" value="Genomic_DNA"/>
</dbReference>
<sequence>MLLADVDCLKNHISYKTLNTNQDKNPSKKLIINSEIVYTNQDLEYVTNLLCSFFKINITKNET</sequence>
<protein>
    <submittedName>
        <fullName evidence="1">Uncharacterized protein</fullName>
    </submittedName>
</protein>
<dbReference type="AlphaFoldDB" id="L2F9N2"/>
<name>L2F9N2_9GAMM</name>
<gene>
    <name evidence="1" type="ORF">MOMA_02160</name>
</gene>
<keyword evidence="2" id="KW-1185">Reference proteome</keyword>